<dbReference type="InterPro" id="IPR003029">
    <property type="entry name" value="S1_domain"/>
</dbReference>
<dbReference type="RefSeq" id="WP_235919934.1">
    <property type="nucleotide sequence ID" value="NZ_JAABON010000003.1"/>
</dbReference>
<dbReference type="GO" id="GO:0006364">
    <property type="term" value="P:rRNA processing"/>
    <property type="evidence" value="ECO:0007669"/>
    <property type="project" value="TreeGrafter"/>
</dbReference>
<dbReference type="InterPro" id="IPR004659">
    <property type="entry name" value="RNase_E/G"/>
</dbReference>
<dbReference type="GO" id="GO:0004540">
    <property type="term" value="F:RNA nuclease activity"/>
    <property type="evidence" value="ECO:0007669"/>
    <property type="project" value="InterPro"/>
</dbReference>
<gene>
    <name evidence="7" type="ORF">B4099_2714</name>
</gene>
<dbReference type="InterPro" id="IPR012340">
    <property type="entry name" value="NA-bd_OB-fold"/>
</dbReference>
<evidence type="ECO:0000259" key="6">
    <source>
        <dbReference type="PROSITE" id="PS50126"/>
    </source>
</evidence>
<dbReference type="EMBL" id="LQYI01000002">
    <property type="protein sequence ID" value="KYC73754.1"/>
    <property type="molecule type" value="Genomic_DNA"/>
</dbReference>
<dbReference type="GO" id="GO:0016787">
    <property type="term" value="F:hydrolase activity"/>
    <property type="evidence" value="ECO:0007669"/>
    <property type="project" value="UniProtKB-KW"/>
</dbReference>
<name>A0A150KIX3_HEYCO</name>
<dbReference type="GO" id="GO:0046872">
    <property type="term" value="F:metal ion binding"/>
    <property type="evidence" value="ECO:0007669"/>
    <property type="project" value="UniProtKB-KW"/>
</dbReference>
<dbReference type="SUPFAM" id="SSF50249">
    <property type="entry name" value="Nucleic acid-binding proteins"/>
    <property type="match status" value="1"/>
</dbReference>
<protein>
    <recommendedName>
        <fullName evidence="6">S1 motif domain-containing protein</fullName>
    </recommendedName>
</protein>
<evidence type="ECO:0000256" key="2">
    <source>
        <dbReference type="ARBA" id="ARBA00022723"/>
    </source>
</evidence>
<reference evidence="7 8" key="1">
    <citation type="submission" date="2016-01" db="EMBL/GenBank/DDBJ databases">
        <title>Genome Sequences of Twelve Sporeforming Bacillus Species Isolated from Foods.</title>
        <authorList>
            <person name="Berendsen E.M."/>
            <person name="Wells-Bennik M.H."/>
            <person name="Krawcyk A.O."/>
            <person name="De Jong A."/>
            <person name="Holsappel S."/>
            <person name="Eijlander R.T."/>
            <person name="Kuipers O.P."/>
        </authorList>
    </citation>
    <scope>NUCLEOTIDE SEQUENCE [LARGE SCALE GENOMIC DNA]</scope>
    <source>
        <strain evidence="7 8">B4099</strain>
    </source>
</reference>
<dbReference type="AlphaFoldDB" id="A0A150KIX3"/>
<dbReference type="GO" id="GO:0003723">
    <property type="term" value="F:RNA binding"/>
    <property type="evidence" value="ECO:0007669"/>
    <property type="project" value="UniProtKB-KW"/>
</dbReference>
<accession>A0A150KIX3</accession>
<comment type="caution">
    <text evidence="7">The sequence shown here is derived from an EMBL/GenBank/DDBJ whole genome shotgun (WGS) entry which is preliminary data.</text>
</comment>
<evidence type="ECO:0000256" key="3">
    <source>
        <dbReference type="ARBA" id="ARBA00022801"/>
    </source>
</evidence>
<dbReference type="SMART" id="SM00316">
    <property type="entry name" value="S1"/>
    <property type="match status" value="1"/>
</dbReference>
<dbReference type="PANTHER" id="PTHR30001">
    <property type="entry name" value="RIBONUCLEASE"/>
    <property type="match status" value="1"/>
</dbReference>
<evidence type="ECO:0000313" key="7">
    <source>
        <dbReference type="EMBL" id="KYC73754.1"/>
    </source>
</evidence>
<proteinExistence type="predicted"/>
<keyword evidence="3" id="KW-0378">Hydrolase</keyword>
<evidence type="ECO:0000256" key="1">
    <source>
        <dbReference type="ARBA" id="ARBA00001946"/>
    </source>
</evidence>
<evidence type="ECO:0000313" key="8">
    <source>
        <dbReference type="Proteomes" id="UP000075304"/>
    </source>
</evidence>
<evidence type="ECO:0000256" key="5">
    <source>
        <dbReference type="ARBA" id="ARBA00022884"/>
    </source>
</evidence>
<comment type="cofactor">
    <cofactor evidence="1">
        <name>Mg(2+)</name>
        <dbReference type="ChEBI" id="CHEBI:18420"/>
    </cofactor>
</comment>
<keyword evidence="4" id="KW-0460">Magnesium</keyword>
<feature type="domain" description="S1 motif" evidence="6">
    <location>
        <begin position="56"/>
        <end position="138"/>
    </location>
</feature>
<dbReference type="NCBIfam" id="TIGR00757">
    <property type="entry name" value="RNaseEG"/>
    <property type="match status" value="1"/>
</dbReference>
<dbReference type="GO" id="GO:0005737">
    <property type="term" value="C:cytoplasm"/>
    <property type="evidence" value="ECO:0007669"/>
    <property type="project" value="TreeGrafter"/>
</dbReference>
<evidence type="ECO:0000256" key="4">
    <source>
        <dbReference type="ARBA" id="ARBA00022842"/>
    </source>
</evidence>
<dbReference type="Pfam" id="PF00575">
    <property type="entry name" value="S1"/>
    <property type="match status" value="1"/>
</dbReference>
<keyword evidence="2" id="KW-0479">Metal-binding</keyword>
<dbReference type="CDD" id="cd04453">
    <property type="entry name" value="S1_RNase_E"/>
    <property type="match status" value="1"/>
</dbReference>
<keyword evidence="5" id="KW-0694">RNA-binding</keyword>
<organism evidence="7 8">
    <name type="scientific">Heyndrickxia coagulans</name>
    <name type="common">Weizmannia coagulans</name>
    <dbReference type="NCBI Taxonomy" id="1398"/>
    <lineage>
        <taxon>Bacteria</taxon>
        <taxon>Bacillati</taxon>
        <taxon>Bacillota</taxon>
        <taxon>Bacilli</taxon>
        <taxon>Bacillales</taxon>
        <taxon>Bacillaceae</taxon>
        <taxon>Heyndrickxia</taxon>
    </lineage>
</organism>
<dbReference type="Proteomes" id="UP000075304">
    <property type="component" value="Unassembled WGS sequence"/>
</dbReference>
<dbReference type="PATRIC" id="fig|1398.25.peg.1248"/>
<dbReference type="PANTHER" id="PTHR30001:SF0">
    <property type="entry name" value="RIBONUCLEASE G"/>
    <property type="match status" value="1"/>
</dbReference>
<dbReference type="Gene3D" id="3.40.1260.20">
    <property type="entry name" value="Ribonuclease E, catalytic domain"/>
    <property type="match status" value="1"/>
</dbReference>
<sequence length="509" mass="56449">METAIEAAESEDSVVEFLDRSIIINVKTREKRYAVMENGEVSAIRIRQPGGAAKVGNIYLGKVADVKPGINAAFIDIGGGRHGYLHISRLPAFVHGKNPNAAISAYLSPGQTVMVQVKKDETGQKGPLLTGIIELSGEQIVYLPEGKYTAVSKKADDADRNKWRARARKALEPQEGIIVRTAAIHAGGDGWLDELKCLRLRYKSLLEKAAQLKAPAVLHEKSTVEAEIFRELARLKSGMVIADDAEALARLKALLAGRPELDWSFELYSGKQNIFTRYRIDRALEDALKRVVWLENGAYLVIDEAEALTIIDVNTGKYTGTTDQAETVLKTNLLAAKEIGRQLKLRDYGGIILVDFIDMQRDKHRGQVRAALEKELENDEKQTRITGFTELGILQMTRKKTRKSLPEALLSVCPVCGGSGKIESPETLAFRLERELWEAPHADYEAVLIECTQDVKDCFCGETGVHLKRLENLLGMKLFFHISRDAHPFYAIRQFGTLSALAAKGKDPN</sequence>
<dbReference type="Gene3D" id="2.40.50.140">
    <property type="entry name" value="Nucleic acid-binding proteins"/>
    <property type="match status" value="1"/>
</dbReference>
<dbReference type="Pfam" id="PF10150">
    <property type="entry name" value="RNase_E_G"/>
    <property type="match status" value="1"/>
</dbReference>
<dbReference type="PROSITE" id="PS50126">
    <property type="entry name" value="S1"/>
    <property type="match status" value="1"/>
</dbReference>
<dbReference type="InterPro" id="IPR019307">
    <property type="entry name" value="RNA-bd_AU-1/RNase_E/G"/>
</dbReference>